<dbReference type="Gramene" id="Psat02G0209100-T1">
    <property type="protein sequence ID" value="KAI5435542.1"/>
    <property type="gene ID" value="KIW84_022091"/>
</dbReference>
<evidence type="ECO:0000313" key="2">
    <source>
        <dbReference type="EMBL" id="KAI5435542.1"/>
    </source>
</evidence>
<evidence type="ECO:0000313" key="3">
    <source>
        <dbReference type="Proteomes" id="UP001058974"/>
    </source>
</evidence>
<feature type="compositionally biased region" description="Polar residues" evidence="1">
    <location>
        <begin position="1"/>
        <end position="19"/>
    </location>
</feature>
<organism evidence="2 3">
    <name type="scientific">Pisum sativum</name>
    <name type="common">Garden pea</name>
    <name type="synonym">Lathyrus oleraceus</name>
    <dbReference type="NCBI Taxonomy" id="3888"/>
    <lineage>
        <taxon>Eukaryota</taxon>
        <taxon>Viridiplantae</taxon>
        <taxon>Streptophyta</taxon>
        <taxon>Embryophyta</taxon>
        <taxon>Tracheophyta</taxon>
        <taxon>Spermatophyta</taxon>
        <taxon>Magnoliopsida</taxon>
        <taxon>eudicotyledons</taxon>
        <taxon>Gunneridae</taxon>
        <taxon>Pentapetalae</taxon>
        <taxon>rosids</taxon>
        <taxon>fabids</taxon>
        <taxon>Fabales</taxon>
        <taxon>Fabaceae</taxon>
        <taxon>Papilionoideae</taxon>
        <taxon>50 kb inversion clade</taxon>
        <taxon>NPAAA clade</taxon>
        <taxon>Hologalegina</taxon>
        <taxon>IRL clade</taxon>
        <taxon>Fabeae</taxon>
        <taxon>Lathyrus</taxon>
    </lineage>
</organism>
<dbReference type="Proteomes" id="UP001058974">
    <property type="component" value="Chromosome 2"/>
</dbReference>
<dbReference type="AlphaFoldDB" id="A0A9D4Y9W3"/>
<evidence type="ECO:0000256" key="1">
    <source>
        <dbReference type="SAM" id="MobiDB-lite"/>
    </source>
</evidence>
<proteinExistence type="predicted"/>
<gene>
    <name evidence="2" type="ORF">KIW84_022091</name>
</gene>
<name>A0A9D4Y9W3_PEA</name>
<feature type="region of interest" description="Disordered" evidence="1">
    <location>
        <begin position="1"/>
        <end position="20"/>
    </location>
</feature>
<keyword evidence="3" id="KW-1185">Reference proteome</keyword>
<comment type="caution">
    <text evidence="2">The sequence shown here is derived from an EMBL/GenBank/DDBJ whole genome shotgun (WGS) entry which is preliminary data.</text>
</comment>
<protein>
    <submittedName>
        <fullName evidence="2">Uncharacterized protein</fullName>
    </submittedName>
</protein>
<sequence>MAVQQFNIHSKNTRGSSKHSVVAGEGMPYMLPHKSSANMSLGPNNFLNSKASISIRINDTPIDPFEYLGSPRPHEKNFSSDNISGSHRSFTVLSATMKRDTVVIPDSDDERVQMTQFCILVTENGTNVHDVNQRVLR</sequence>
<reference evidence="2 3" key="1">
    <citation type="journal article" date="2022" name="Nat. Genet.">
        <title>Improved pea reference genome and pan-genome highlight genomic features and evolutionary characteristics.</title>
        <authorList>
            <person name="Yang T."/>
            <person name="Liu R."/>
            <person name="Luo Y."/>
            <person name="Hu S."/>
            <person name="Wang D."/>
            <person name="Wang C."/>
            <person name="Pandey M.K."/>
            <person name="Ge S."/>
            <person name="Xu Q."/>
            <person name="Li N."/>
            <person name="Li G."/>
            <person name="Huang Y."/>
            <person name="Saxena R.K."/>
            <person name="Ji Y."/>
            <person name="Li M."/>
            <person name="Yan X."/>
            <person name="He Y."/>
            <person name="Liu Y."/>
            <person name="Wang X."/>
            <person name="Xiang C."/>
            <person name="Varshney R.K."/>
            <person name="Ding H."/>
            <person name="Gao S."/>
            <person name="Zong X."/>
        </authorList>
    </citation>
    <scope>NUCLEOTIDE SEQUENCE [LARGE SCALE GENOMIC DNA]</scope>
    <source>
        <strain evidence="2 3">cv. Zhongwan 6</strain>
    </source>
</reference>
<dbReference type="EMBL" id="JAMSHJ010000002">
    <property type="protein sequence ID" value="KAI5435542.1"/>
    <property type="molecule type" value="Genomic_DNA"/>
</dbReference>
<accession>A0A9D4Y9W3</accession>